<feature type="domain" description="C2H2-type" evidence="2">
    <location>
        <begin position="206"/>
        <end position="234"/>
    </location>
</feature>
<evidence type="ECO:0000256" key="1">
    <source>
        <dbReference type="PROSITE-ProRule" id="PRU00042"/>
    </source>
</evidence>
<keyword evidence="1" id="KW-0863">Zinc-finger</keyword>
<keyword evidence="1" id="KW-0862">Zinc</keyword>
<evidence type="ECO:0000313" key="4">
    <source>
        <dbReference type="Proteomes" id="UP001203297"/>
    </source>
</evidence>
<proteinExistence type="predicted"/>
<name>A0AAD4LWE6_9AGAM</name>
<dbReference type="PROSITE" id="PS00028">
    <property type="entry name" value="ZINC_FINGER_C2H2_1"/>
    <property type="match status" value="1"/>
</dbReference>
<dbReference type="InterPro" id="IPR013087">
    <property type="entry name" value="Znf_C2H2_type"/>
</dbReference>
<dbReference type="EMBL" id="WTXG01000209">
    <property type="protein sequence ID" value="KAI0290663.1"/>
    <property type="molecule type" value="Genomic_DNA"/>
</dbReference>
<dbReference type="GO" id="GO:0008270">
    <property type="term" value="F:zinc ion binding"/>
    <property type="evidence" value="ECO:0007669"/>
    <property type="project" value="UniProtKB-KW"/>
</dbReference>
<dbReference type="SMART" id="SM00355">
    <property type="entry name" value="ZnF_C2H2"/>
    <property type="match status" value="2"/>
</dbReference>
<reference evidence="3" key="1">
    <citation type="journal article" date="2022" name="New Phytol.">
        <title>Evolutionary transition to the ectomycorrhizal habit in the genomes of a hyperdiverse lineage of mushroom-forming fungi.</title>
        <authorList>
            <person name="Looney B."/>
            <person name="Miyauchi S."/>
            <person name="Morin E."/>
            <person name="Drula E."/>
            <person name="Courty P.E."/>
            <person name="Kohler A."/>
            <person name="Kuo A."/>
            <person name="LaButti K."/>
            <person name="Pangilinan J."/>
            <person name="Lipzen A."/>
            <person name="Riley R."/>
            <person name="Andreopoulos W."/>
            <person name="He G."/>
            <person name="Johnson J."/>
            <person name="Nolan M."/>
            <person name="Tritt A."/>
            <person name="Barry K.W."/>
            <person name="Grigoriev I.V."/>
            <person name="Nagy L.G."/>
            <person name="Hibbett D."/>
            <person name="Henrissat B."/>
            <person name="Matheny P.B."/>
            <person name="Labbe J."/>
            <person name="Martin F.M."/>
        </authorList>
    </citation>
    <scope>NUCLEOTIDE SEQUENCE</scope>
    <source>
        <strain evidence="3">BPL690</strain>
    </source>
</reference>
<dbReference type="Gene3D" id="3.30.160.60">
    <property type="entry name" value="Classic Zinc Finger"/>
    <property type="match status" value="1"/>
</dbReference>
<keyword evidence="4" id="KW-1185">Reference proteome</keyword>
<evidence type="ECO:0000259" key="2">
    <source>
        <dbReference type="PROSITE" id="PS50157"/>
    </source>
</evidence>
<protein>
    <recommendedName>
        <fullName evidence="2">C2H2-type domain-containing protein</fullName>
    </recommendedName>
</protein>
<comment type="caution">
    <text evidence="3">The sequence shown here is derived from an EMBL/GenBank/DDBJ whole genome shotgun (WGS) entry which is preliminary data.</text>
</comment>
<accession>A0AAD4LWE6</accession>
<keyword evidence="1" id="KW-0479">Metal-binding</keyword>
<dbReference type="Proteomes" id="UP001203297">
    <property type="component" value="Unassembled WGS sequence"/>
</dbReference>
<sequence>MNILQHSLTPQITPLETRKYFRYPLSIDICNINPVQASIDNQPTSTTEDNIHVEELLEFRDFTISDPQYYLPSTELFEPYKKNQTSIGDAALPPLTVLETGAFLPNHFPPSQALNDYYFDIDTQRTVQPVLDTRLQQFMALETGGFLLDHFPVPKAPSQALNNDHFPVDTQQPAQPVPDCTIPPSLKGALPQNRGAKRNQTARKRFQCTSCGSHYKQPQGLNRHKRDNHKSKERCDVCLDFMWRGGRLYTYKKHVLKKHESLYDQIFKAELLNEFSERSSQARRPDMVAVGSVLRGEERHVGVKGTKYPVGY</sequence>
<organism evidence="3 4">
    <name type="scientific">Multifurca ochricompacta</name>
    <dbReference type="NCBI Taxonomy" id="376703"/>
    <lineage>
        <taxon>Eukaryota</taxon>
        <taxon>Fungi</taxon>
        <taxon>Dikarya</taxon>
        <taxon>Basidiomycota</taxon>
        <taxon>Agaricomycotina</taxon>
        <taxon>Agaricomycetes</taxon>
        <taxon>Russulales</taxon>
        <taxon>Russulaceae</taxon>
        <taxon>Multifurca</taxon>
    </lineage>
</organism>
<evidence type="ECO:0000313" key="3">
    <source>
        <dbReference type="EMBL" id="KAI0290663.1"/>
    </source>
</evidence>
<dbReference type="AlphaFoldDB" id="A0AAD4LWE6"/>
<dbReference type="PROSITE" id="PS50157">
    <property type="entry name" value="ZINC_FINGER_C2H2_2"/>
    <property type="match status" value="1"/>
</dbReference>
<gene>
    <name evidence="3" type="ORF">B0F90DRAFT_1920971</name>
</gene>